<dbReference type="Pfam" id="PF02253">
    <property type="entry name" value="PLA1"/>
    <property type="match status" value="1"/>
</dbReference>
<evidence type="ECO:0000313" key="21">
    <source>
        <dbReference type="EMBL" id="MDQ7918170.1"/>
    </source>
</evidence>
<dbReference type="Proteomes" id="UP001230915">
    <property type="component" value="Unassembled WGS sequence"/>
</dbReference>
<evidence type="ECO:0000256" key="15">
    <source>
        <dbReference type="ARBA" id="ARBA00022963"/>
    </source>
</evidence>
<keyword evidence="11" id="KW-0479">Metal-binding</keyword>
<evidence type="ECO:0000256" key="1">
    <source>
        <dbReference type="ARBA" id="ARBA00000111"/>
    </source>
</evidence>
<keyword evidence="12 20" id="KW-0732">Signal</keyword>
<evidence type="ECO:0000256" key="7">
    <source>
        <dbReference type="ARBA" id="ARBA00013179"/>
    </source>
</evidence>
<evidence type="ECO:0000256" key="4">
    <source>
        <dbReference type="ARBA" id="ARBA00004571"/>
    </source>
</evidence>
<dbReference type="SUPFAM" id="SSF56931">
    <property type="entry name" value="Outer membrane phospholipase A (OMPLA)"/>
    <property type="match status" value="1"/>
</dbReference>
<evidence type="ECO:0000256" key="13">
    <source>
        <dbReference type="ARBA" id="ARBA00022801"/>
    </source>
</evidence>
<keyword evidence="13" id="KW-0378">Hydrolase</keyword>
<keyword evidence="17" id="KW-0472">Membrane</keyword>
<evidence type="ECO:0000256" key="5">
    <source>
        <dbReference type="ARBA" id="ARBA00010525"/>
    </source>
</evidence>
<dbReference type="Gene3D" id="2.40.230.10">
    <property type="entry name" value="Phospholipase A1"/>
    <property type="match status" value="1"/>
</dbReference>
<dbReference type="InterPro" id="IPR036541">
    <property type="entry name" value="PLipase_A1_sf"/>
</dbReference>
<evidence type="ECO:0000256" key="16">
    <source>
        <dbReference type="ARBA" id="ARBA00023098"/>
    </source>
</evidence>
<dbReference type="PRINTS" id="PR01486">
    <property type="entry name" value="PHPHLIPASEA1"/>
</dbReference>
<comment type="catalytic activity">
    <reaction evidence="1">
        <text>a 1,2-diacyl-sn-glycero-3-phosphocholine + H2O = a 2-acyl-sn-glycero-3-phosphocholine + a fatty acid + H(+)</text>
        <dbReference type="Rhea" id="RHEA:18689"/>
        <dbReference type="ChEBI" id="CHEBI:15377"/>
        <dbReference type="ChEBI" id="CHEBI:15378"/>
        <dbReference type="ChEBI" id="CHEBI:28868"/>
        <dbReference type="ChEBI" id="CHEBI:57643"/>
        <dbReference type="ChEBI" id="CHEBI:57875"/>
        <dbReference type="EC" id="3.1.1.32"/>
    </reaction>
</comment>
<sequence>MKFSTYFSTLPFTILFALGILPSSVSAQKAFTRQEINDSIQELPYFSNHLDNYFMSGVPTNRTINHNSANAKYQISFKQILSKESLPYDTYLMLTYTQKAFWNVFENSLPFRDLNFHPTISLGKFVFKKNDELAGIATLSFEHESNGRDSIFSRSWNRLSLGYTTNVFKNTTASFKAWLPFAYKEGNPDLLDYVGIAEIKVSHELIHDKLSFAVMARKGLKFKYGNLRSRVYFNPFKRNIANQYIMLEWYLGQAESLLDYQKSQSMIRVGYVIKSNEFNWFRGKN</sequence>
<dbReference type="PANTHER" id="PTHR40457:SF1">
    <property type="entry name" value="PHOSPHOLIPASE A1"/>
    <property type="match status" value="1"/>
</dbReference>
<dbReference type="EMBL" id="JAVHUL010000033">
    <property type="protein sequence ID" value="MDQ7918170.1"/>
    <property type="molecule type" value="Genomic_DNA"/>
</dbReference>
<comment type="cofactor">
    <cofactor evidence="3">
        <name>Ca(2+)</name>
        <dbReference type="ChEBI" id="CHEBI:29108"/>
    </cofactor>
</comment>
<evidence type="ECO:0000256" key="12">
    <source>
        <dbReference type="ARBA" id="ARBA00022729"/>
    </source>
</evidence>
<keyword evidence="22" id="KW-1185">Reference proteome</keyword>
<comment type="subunit">
    <text evidence="6">Homodimer; dimerization is reversible, and the dimeric form is the active one.</text>
</comment>
<dbReference type="EC" id="3.1.1.4" evidence="8"/>
<evidence type="ECO:0000256" key="9">
    <source>
        <dbReference type="ARBA" id="ARBA00022452"/>
    </source>
</evidence>
<evidence type="ECO:0000256" key="3">
    <source>
        <dbReference type="ARBA" id="ARBA00001913"/>
    </source>
</evidence>
<comment type="caution">
    <text evidence="21">The sequence shown here is derived from an EMBL/GenBank/DDBJ whole genome shotgun (WGS) entry which is preliminary data.</text>
</comment>
<proteinExistence type="inferred from homology"/>
<feature type="signal peptide" evidence="20">
    <location>
        <begin position="1"/>
        <end position="27"/>
    </location>
</feature>
<organism evidence="21 22">
    <name type="scientific">Mesonia profundi</name>
    <dbReference type="NCBI Taxonomy" id="3070998"/>
    <lineage>
        <taxon>Bacteria</taxon>
        <taxon>Pseudomonadati</taxon>
        <taxon>Bacteroidota</taxon>
        <taxon>Flavobacteriia</taxon>
        <taxon>Flavobacteriales</taxon>
        <taxon>Flavobacteriaceae</taxon>
        <taxon>Mesonia</taxon>
    </lineage>
</organism>
<evidence type="ECO:0000256" key="10">
    <source>
        <dbReference type="ARBA" id="ARBA00022692"/>
    </source>
</evidence>
<evidence type="ECO:0000256" key="14">
    <source>
        <dbReference type="ARBA" id="ARBA00022837"/>
    </source>
</evidence>
<keyword evidence="18" id="KW-0998">Cell outer membrane</keyword>
<comment type="similarity">
    <text evidence="5">Belongs to the phospholipase A1 family.</text>
</comment>
<accession>A0ABU1A374</accession>
<evidence type="ECO:0000256" key="2">
    <source>
        <dbReference type="ARBA" id="ARBA00001604"/>
    </source>
</evidence>
<evidence type="ECO:0000256" key="8">
    <source>
        <dbReference type="ARBA" id="ARBA00013278"/>
    </source>
</evidence>
<evidence type="ECO:0000313" key="22">
    <source>
        <dbReference type="Proteomes" id="UP001230915"/>
    </source>
</evidence>
<evidence type="ECO:0000256" key="6">
    <source>
        <dbReference type="ARBA" id="ARBA00011702"/>
    </source>
</evidence>
<dbReference type="PANTHER" id="PTHR40457">
    <property type="entry name" value="PHOSPHOLIPASE A1"/>
    <property type="match status" value="1"/>
</dbReference>
<gene>
    <name evidence="21" type="ORF">RBU60_11325</name>
</gene>
<keyword evidence="10" id="KW-0812">Transmembrane</keyword>
<evidence type="ECO:0000256" key="19">
    <source>
        <dbReference type="ARBA" id="ARBA00032375"/>
    </source>
</evidence>
<dbReference type="EC" id="3.1.1.32" evidence="7"/>
<protein>
    <recommendedName>
        <fullName evidence="19">Phosphatidylcholine 1-acylhydrolase</fullName>
        <ecNumber evidence="7">3.1.1.32</ecNumber>
        <ecNumber evidence="8">3.1.1.4</ecNumber>
    </recommendedName>
</protein>
<keyword evidence="9" id="KW-1134">Transmembrane beta strand</keyword>
<reference evidence="21 22" key="1">
    <citation type="submission" date="2023-08" db="EMBL/GenBank/DDBJ databases">
        <title>Mesonia sp. MT50, isolated from deep-sea sediment of the Mariana Trench.</title>
        <authorList>
            <person name="Fu H."/>
        </authorList>
    </citation>
    <scope>NUCLEOTIDE SEQUENCE [LARGE SCALE GENOMIC DNA]</scope>
    <source>
        <strain evidence="21 22">MT50</strain>
    </source>
</reference>
<keyword evidence="14" id="KW-0106">Calcium</keyword>
<dbReference type="InterPro" id="IPR003187">
    <property type="entry name" value="PLipase_A1"/>
</dbReference>
<name>A0ABU1A374_9FLAO</name>
<evidence type="ECO:0000256" key="20">
    <source>
        <dbReference type="SAM" id="SignalP"/>
    </source>
</evidence>
<dbReference type="RefSeq" id="WP_308865163.1">
    <property type="nucleotide sequence ID" value="NZ_JAVHUL010000033.1"/>
</dbReference>
<feature type="chain" id="PRO_5046903861" description="Phosphatidylcholine 1-acylhydrolase" evidence="20">
    <location>
        <begin position="28"/>
        <end position="285"/>
    </location>
</feature>
<evidence type="ECO:0000256" key="18">
    <source>
        <dbReference type="ARBA" id="ARBA00023237"/>
    </source>
</evidence>
<comment type="subcellular location">
    <subcellularLocation>
        <location evidence="4">Cell outer membrane</location>
        <topology evidence="4">Multi-pass membrane protein</topology>
    </subcellularLocation>
</comment>
<comment type="catalytic activity">
    <reaction evidence="2">
        <text>a 1,2-diacyl-sn-glycero-3-phosphocholine + H2O = a 1-acyl-sn-glycero-3-phosphocholine + a fatty acid + H(+)</text>
        <dbReference type="Rhea" id="RHEA:15801"/>
        <dbReference type="ChEBI" id="CHEBI:15377"/>
        <dbReference type="ChEBI" id="CHEBI:15378"/>
        <dbReference type="ChEBI" id="CHEBI:28868"/>
        <dbReference type="ChEBI" id="CHEBI:57643"/>
        <dbReference type="ChEBI" id="CHEBI:58168"/>
        <dbReference type="EC" id="3.1.1.4"/>
    </reaction>
</comment>
<keyword evidence="15" id="KW-0442">Lipid degradation</keyword>
<evidence type="ECO:0000256" key="11">
    <source>
        <dbReference type="ARBA" id="ARBA00022723"/>
    </source>
</evidence>
<keyword evidence="16" id="KW-0443">Lipid metabolism</keyword>
<evidence type="ECO:0000256" key="17">
    <source>
        <dbReference type="ARBA" id="ARBA00023136"/>
    </source>
</evidence>